<organism evidence="1 2">
    <name type="scientific">Engystomops pustulosus</name>
    <name type="common">Tungara frog</name>
    <name type="synonym">Physalaemus pustulosus</name>
    <dbReference type="NCBI Taxonomy" id="76066"/>
    <lineage>
        <taxon>Eukaryota</taxon>
        <taxon>Metazoa</taxon>
        <taxon>Chordata</taxon>
        <taxon>Craniata</taxon>
        <taxon>Vertebrata</taxon>
        <taxon>Euteleostomi</taxon>
        <taxon>Amphibia</taxon>
        <taxon>Batrachia</taxon>
        <taxon>Anura</taxon>
        <taxon>Neobatrachia</taxon>
        <taxon>Hyloidea</taxon>
        <taxon>Leptodactylidae</taxon>
        <taxon>Leiuperinae</taxon>
        <taxon>Engystomops</taxon>
    </lineage>
</organism>
<dbReference type="EMBL" id="WNYA01035784">
    <property type="protein sequence ID" value="KAG8536952.1"/>
    <property type="molecule type" value="Genomic_DNA"/>
</dbReference>
<evidence type="ECO:0000313" key="1">
    <source>
        <dbReference type="EMBL" id="KAG8536952.1"/>
    </source>
</evidence>
<accession>A0AAV6YID5</accession>
<reference evidence="1" key="1">
    <citation type="thesis" date="2020" institute="ProQuest LLC" country="789 East Eisenhower Parkway, Ann Arbor, MI, USA">
        <title>Comparative Genomics and Chromosome Evolution.</title>
        <authorList>
            <person name="Mudd A.B."/>
        </authorList>
    </citation>
    <scope>NUCLEOTIDE SEQUENCE</scope>
    <source>
        <strain evidence="1">237g6f4</strain>
        <tissue evidence="1">Blood</tissue>
    </source>
</reference>
<proteinExistence type="predicted"/>
<protein>
    <submittedName>
        <fullName evidence="1">Uncharacterized protein</fullName>
    </submittedName>
</protein>
<sequence>MGRIGAVSGHRDICYQSLSAGSSQHHGGDVVRQGGGVRHGQVGGVSLQGAVGGAMPGALLVGAEAGQLGVGALADLALVGALPGVQPDVVT</sequence>
<keyword evidence="2" id="KW-1185">Reference proteome</keyword>
<evidence type="ECO:0000313" key="2">
    <source>
        <dbReference type="Proteomes" id="UP000824782"/>
    </source>
</evidence>
<gene>
    <name evidence="1" type="ORF">GDO81_025349</name>
</gene>
<dbReference type="AlphaFoldDB" id="A0AAV6YID5"/>
<comment type="caution">
    <text evidence="1">The sequence shown here is derived from an EMBL/GenBank/DDBJ whole genome shotgun (WGS) entry which is preliminary data.</text>
</comment>
<name>A0AAV6YID5_ENGPU</name>
<dbReference type="Proteomes" id="UP000824782">
    <property type="component" value="Unassembled WGS sequence"/>
</dbReference>